<organism evidence="2 3">
    <name type="scientific">Dysgonomonas macrotermitis</name>
    <dbReference type="NCBI Taxonomy" id="1346286"/>
    <lineage>
        <taxon>Bacteria</taxon>
        <taxon>Pseudomonadati</taxon>
        <taxon>Bacteroidota</taxon>
        <taxon>Bacteroidia</taxon>
        <taxon>Bacteroidales</taxon>
        <taxon>Dysgonomonadaceae</taxon>
        <taxon>Dysgonomonas</taxon>
    </lineage>
</organism>
<sequence length="154" mass="17329">MSRRSSKKKANLKHIYILLFVVGVLGAGYYYIEKTEKETPQNYIPAPLTGEVGSPQYTLVENSDSANYEASVIYNENIGINDVAETFYQNSAFWPYIYLENKDQITNPLNIPKGIVLKIPRLSAKSINIKDDKSINRAKQLADSILSKSTGEVY</sequence>
<reference evidence="3" key="1">
    <citation type="submission" date="2016-11" db="EMBL/GenBank/DDBJ databases">
        <authorList>
            <person name="Varghese N."/>
            <person name="Submissions S."/>
        </authorList>
    </citation>
    <scope>NUCLEOTIDE SEQUENCE [LARGE SCALE GENOMIC DNA]</scope>
    <source>
        <strain evidence="3">DSM 27370</strain>
    </source>
</reference>
<evidence type="ECO:0008006" key="4">
    <source>
        <dbReference type="Google" id="ProtNLM"/>
    </source>
</evidence>
<evidence type="ECO:0000313" key="2">
    <source>
        <dbReference type="EMBL" id="SHF17767.1"/>
    </source>
</evidence>
<dbReference type="AlphaFoldDB" id="A0A1M4ZIZ0"/>
<keyword evidence="1" id="KW-0472">Membrane</keyword>
<keyword evidence="1" id="KW-0812">Transmembrane</keyword>
<name>A0A1M4ZIZ0_9BACT</name>
<proteinExistence type="predicted"/>
<evidence type="ECO:0000313" key="3">
    <source>
        <dbReference type="Proteomes" id="UP000184480"/>
    </source>
</evidence>
<dbReference type="RefSeq" id="WP_062181588.1">
    <property type="nucleotide sequence ID" value="NZ_BBXL01000013.1"/>
</dbReference>
<feature type="transmembrane region" description="Helical" evidence="1">
    <location>
        <begin position="12"/>
        <end position="32"/>
    </location>
</feature>
<keyword evidence="1" id="KW-1133">Transmembrane helix</keyword>
<keyword evidence="3" id="KW-1185">Reference proteome</keyword>
<protein>
    <recommendedName>
        <fullName evidence="4">LysM domain-containing protein</fullName>
    </recommendedName>
</protein>
<accession>A0A1M4ZIZ0</accession>
<dbReference type="STRING" id="1346286.SAMN05444362_10497"/>
<dbReference type="OrthoDB" id="9811567at2"/>
<evidence type="ECO:0000256" key="1">
    <source>
        <dbReference type="SAM" id="Phobius"/>
    </source>
</evidence>
<dbReference type="EMBL" id="FQUC01000004">
    <property type="protein sequence ID" value="SHF17767.1"/>
    <property type="molecule type" value="Genomic_DNA"/>
</dbReference>
<gene>
    <name evidence="2" type="ORF">SAMN05444362_10497</name>
</gene>
<dbReference type="Proteomes" id="UP000184480">
    <property type="component" value="Unassembled WGS sequence"/>
</dbReference>